<sequence>MKKLLAFAVTALFAVSLTAGEYPDISIKELKTHIAKKKVTVIDVMGGSSYKKGHVPSAISFAQHGKNLAKVLPKDKNALVVAYCGGPSCKAYKRAADLAAKLGYTNVKHMSAGISGWKKAGEKTEKAN</sequence>
<dbReference type="Gene3D" id="3.40.250.10">
    <property type="entry name" value="Rhodanese-like domain"/>
    <property type="match status" value="1"/>
</dbReference>
<feature type="domain" description="Rhodanese" evidence="1">
    <location>
        <begin position="35"/>
        <end position="126"/>
    </location>
</feature>
<protein>
    <recommendedName>
        <fullName evidence="1">Rhodanese domain-containing protein</fullName>
    </recommendedName>
</protein>
<dbReference type="PANTHER" id="PTHR43031">
    <property type="entry name" value="FAD-DEPENDENT OXIDOREDUCTASE"/>
    <property type="match status" value="1"/>
</dbReference>
<reference evidence="2" key="1">
    <citation type="submission" date="2018-05" db="EMBL/GenBank/DDBJ databases">
        <authorList>
            <person name="Lanie J.A."/>
            <person name="Ng W.-L."/>
            <person name="Kazmierczak K.M."/>
            <person name="Andrzejewski T.M."/>
            <person name="Davidsen T.M."/>
            <person name="Wayne K.J."/>
            <person name="Tettelin H."/>
            <person name="Glass J.I."/>
            <person name="Rusch D."/>
            <person name="Podicherti R."/>
            <person name="Tsui H.-C.T."/>
            <person name="Winkler M.E."/>
        </authorList>
    </citation>
    <scope>NUCLEOTIDE SEQUENCE</scope>
</reference>
<dbReference type="SMART" id="SM00450">
    <property type="entry name" value="RHOD"/>
    <property type="match status" value="1"/>
</dbReference>
<dbReference type="PANTHER" id="PTHR43031:SF1">
    <property type="entry name" value="PYRIDINE NUCLEOTIDE-DISULPHIDE OXIDOREDUCTASE"/>
    <property type="match status" value="1"/>
</dbReference>
<gene>
    <name evidence="2" type="ORF">METZ01_LOCUS469059</name>
</gene>
<accession>A0A383B9V3</accession>
<dbReference type="SUPFAM" id="SSF52821">
    <property type="entry name" value="Rhodanese/Cell cycle control phosphatase"/>
    <property type="match status" value="1"/>
</dbReference>
<dbReference type="AlphaFoldDB" id="A0A383B9V3"/>
<proteinExistence type="predicted"/>
<name>A0A383B9V3_9ZZZZ</name>
<organism evidence="2">
    <name type="scientific">marine metagenome</name>
    <dbReference type="NCBI Taxonomy" id="408172"/>
    <lineage>
        <taxon>unclassified sequences</taxon>
        <taxon>metagenomes</taxon>
        <taxon>ecological metagenomes</taxon>
    </lineage>
</organism>
<dbReference type="InterPro" id="IPR001763">
    <property type="entry name" value="Rhodanese-like_dom"/>
</dbReference>
<dbReference type="InterPro" id="IPR036873">
    <property type="entry name" value="Rhodanese-like_dom_sf"/>
</dbReference>
<dbReference type="EMBL" id="UINC01198307">
    <property type="protein sequence ID" value="SVE16205.1"/>
    <property type="molecule type" value="Genomic_DNA"/>
</dbReference>
<dbReference type="PROSITE" id="PS50206">
    <property type="entry name" value="RHODANESE_3"/>
    <property type="match status" value="1"/>
</dbReference>
<evidence type="ECO:0000313" key="2">
    <source>
        <dbReference type="EMBL" id="SVE16205.1"/>
    </source>
</evidence>
<evidence type="ECO:0000259" key="1">
    <source>
        <dbReference type="PROSITE" id="PS50206"/>
    </source>
</evidence>
<dbReference type="CDD" id="cd00158">
    <property type="entry name" value="RHOD"/>
    <property type="match status" value="1"/>
</dbReference>
<dbReference type="Pfam" id="PF00581">
    <property type="entry name" value="Rhodanese"/>
    <property type="match status" value="1"/>
</dbReference>
<dbReference type="InterPro" id="IPR050229">
    <property type="entry name" value="GlpE_sulfurtransferase"/>
</dbReference>